<dbReference type="FunFam" id="1.10.287.130:FF:000006">
    <property type="entry name" value="Osmolarity two-component histidine kinase EnvZ"/>
    <property type="match status" value="1"/>
</dbReference>
<dbReference type="EMBL" id="RJUL01000013">
    <property type="protein sequence ID" value="ROQ18888.1"/>
    <property type="molecule type" value="Genomic_DNA"/>
</dbReference>
<keyword evidence="9" id="KW-0547">Nucleotide-binding</keyword>
<keyword evidence="20" id="KW-1185">Reference proteome</keyword>
<sequence length="442" mass="49373">MKLLPRSAFGQTVMLLAGLLLINQLVSYTIVVMYVIKPSYDQINDLLAKQVKVVFLDEPINGRQRLELPDEMRQRFFEATGIELYSEQSARKAGLDQATYYSYLSEELGRELGGPTEVRINQGTQFDIWVRPPMAPKYWLKVPLSGFEGFQFSPLPLYLALIGVLSVLGGWLFARRLNRPLKKLEVAAHQVGRGERPATLSDDVGSSEVAAVTRAFNQMAKGVAQLEEDRALLMAGISHDLRTPLTRIRLATEMMQSSEGYLKDGIIDDIEDMNAIIDQFIAYVRQDREDSPEPSDVEALLEDAVSAFAERPLRTVLAVEPIPELWLRPLSIKRLVYNLLENAERYGRGEARVEARLSLNSNELVLKVGDNGPGIPEAERERLFMPFERGDKARSTHGSGLGLAIIKKIVDSYHGRILLGQSTQGGLLVEIRLPLSSLSPVE</sequence>
<organism evidence="19 20">
    <name type="scientific">Gallaecimonas pentaromativorans</name>
    <dbReference type="NCBI Taxonomy" id="584787"/>
    <lineage>
        <taxon>Bacteria</taxon>
        <taxon>Pseudomonadati</taxon>
        <taxon>Pseudomonadota</taxon>
        <taxon>Gammaproteobacteria</taxon>
        <taxon>Enterobacterales</taxon>
        <taxon>Gallaecimonadaceae</taxon>
        <taxon>Gallaecimonas</taxon>
    </lineage>
</organism>
<dbReference type="InterPro" id="IPR004358">
    <property type="entry name" value="Sig_transdc_His_kin-like_C"/>
</dbReference>
<dbReference type="InterPro" id="IPR050980">
    <property type="entry name" value="2C_sensor_his_kinase"/>
</dbReference>
<comment type="subcellular location">
    <subcellularLocation>
        <location evidence="2">Cell inner membrane</location>
        <topology evidence="2">Multi-pass membrane protein</topology>
    </subcellularLocation>
</comment>
<evidence type="ECO:0000256" key="13">
    <source>
        <dbReference type="ARBA" id="ARBA00023012"/>
    </source>
</evidence>
<keyword evidence="14 16" id="KW-0472">Membrane</keyword>
<dbReference type="InterPro" id="IPR003594">
    <property type="entry name" value="HATPase_dom"/>
</dbReference>
<dbReference type="CDD" id="cd06225">
    <property type="entry name" value="HAMP"/>
    <property type="match status" value="1"/>
</dbReference>
<dbReference type="EC" id="2.7.13.3" evidence="3"/>
<dbReference type="GO" id="GO:0005524">
    <property type="term" value="F:ATP binding"/>
    <property type="evidence" value="ECO:0007669"/>
    <property type="project" value="UniProtKB-KW"/>
</dbReference>
<keyword evidence="11" id="KW-0067">ATP-binding</keyword>
<accession>A0A3N1NUK1</accession>
<evidence type="ECO:0000256" key="8">
    <source>
        <dbReference type="ARBA" id="ARBA00022692"/>
    </source>
</evidence>
<dbReference type="InterPro" id="IPR036890">
    <property type="entry name" value="HATPase_C_sf"/>
</dbReference>
<evidence type="ECO:0000256" key="1">
    <source>
        <dbReference type="ARBA" id="ARBA00000085"/>
    </source>
</evidence>
<dbReference type="SMART" id="SM00388">
    <property type="entry name" value="HisKA"/>
    <property type="match status" value="1"/>
</dbReference>
<comment type="catalytic activity">
    <reaction evidence="1">
        <text>ATP + protein L-histidine = ADP + protein N-phospho-L-histidine.</text>
        <dbReference type="EC" id="2.7.13.3"/>
    </reaction>
</comment>
<feature type="domain" description="HAMP" evidence="18">
    <location>
        <begin position="175"/>
        <end position="228"/>
    </location>
</feature>
<dbReference type="Gene3D" id="1.10.287.130">
    <property type="match status" value="1"/>
</dbReference>
<dbReference type="STRING" id="584787.GCA_001247655_03352"/>
<evidence type="ECO:0000256" key="10">
    <source>
        <dbReference type="ARBA" id="ARBA00022777"/>
    </source>
</evidence>
<evidence type="ECO:0000256" key="2">
    <source>
        <dbReference type="ARBA" id="ARBA00004429"/>
    </source>
</evidence>
<feature type="transmembrane region" description="Helical" evidence="16">
    <location>
        <begin position="155"/>
        <end position="174"/>
    </location>
</feature>
<dbReference type="AlphaFoldDB" id="A0A3N1NUK1"/>
<feature type="domain" description="Histidine kinase" evidence="17">
    <location>
        <begin position="236"/>
        <end position="437"/>
    </location>
</feature>
<dbReference type="PROSITE" id="PS50885">
    <property type="entry name" value="HAMP"/>
    <property type="match status" value="1"/>
</dbReference>
<dbReference type="Pfam" id="PF02518">
    <property type="entry name" value="HATPase_c"/>
    <property type="match status" value="1"/>
</dbReference>
<keyword evidence="7" id="KW-0808">Transferase</keyword>
<evidence type="ECO:0000256" key="3">
    <source>
        <dbReference type="ARBA" id="ARBA00012438"/>
    </source>
</evidence>
<evidence type="ECO:0000256" key="7">
    <source>
        <dbReference type="ARBA" id="ARBA00022679"/>
    </source>
</evidence>
<dbReference type="PROSITE" id="PS50109">
    <property type="entry name" value="HIS_KIN"/>
    <property type="match status" value="1"/>
</dbReference>
<dbReference type="CDD" id="cd00082">
    <property type="entry name" value="HisKA"/>
    <property type="match status" value="1"/>
</dbReference>
<evidence type="ECO:0000256" key="9">
    <source>
        <dbReference type="ARBA" id="ARBA00022741"/>
    </source>
</evidence>
<comment type="caution">
    <text evidence="19">The sequence shown here is derived from an EMBL/GenBank/DDBJ whole genome shotgun (WGS) entry which is preliminary data.</text>
</comment>
<evidence type="ECO:0000313" key="20">
    <source>
        <dbReference type="Proteomes" id="UP000268033"/>
    </source>
</evidence>
<dbReference type="InterPro" id="IPR003660">
    <property type="entry name" value="HAMP_dom"/>
</dbReference>
<feature type="transmembrane region" description="Helical" evidence="16">
    <location>
        <begin position="12"/>
        <end position="36"/>
    </location>
</feature>
<keyword evidence="4" id="KW-1003">Cell membrane</keyword>
<gene>
    <name evidence="19" type="ORF">EDC28_1134</name>
</gene>
<evidence type="ECO:0000256" key="6">
    <source>
        <dbReference type="ARBA" id="ARBA00022553"/>
    </source>
</evidence>
<dbReference type="SMART" id="SM00387">
    <property type="entry name" value="HATPase_c"/>
    <property type="match status" value="1"/>
</dbReference>
<dbReference type="SUPFAM" id="SSF55874">
    <property type="entry name" value="ATPase domain of HSP90 chaperone/DNA topoisomerase II/histidine kinase"/>
    <property type="match status" value="1"/>
</dbReference>
<evidence type="ECO:0000256" key="15">
    <source>
        <dbReference type="ARBA" id="ARBA00041011"/>
    </source>
</evidence>
<dbReference type="Proteomes" id="UP000268033">
    <property type="component" value="Unassembled WGS sequence"/>
</dbReference>
<dbReference type="PRINTS" id="PR00344">
    <property type="entry name" value="BCTRLSENSOR"/>
</dbReference>
<evidence type="ECO:0000313" key="19">
    <source>
        <dbReference type="EMBL" id="ROQ18888.1"/>
    </source>
</evidence>
<dbReference type="InterPro" id="IPR003661">
    <property type="entry name" value="HisK_dim/P_dom"/>
</dbReference>
<dbReference type="Pfam" id="PF00672">
    <property type="entry name" value="HAMP"/>
    <property type="match status" value="1"/>
</dbReference>
<dbReference type="Pfam" id="PF00512">
    <property type="entry name" value="HisKA"/>
    <property type="match status" value="1"/>
</dbReference>
<dbReference type="InterPro" id="IPR005467">
    <property type="entry name" value="His_kinase_dom"/>
</dbReference>
<dbReference type="NCBIfam" id="NF007004">
    <property type="entry name" value="PRK09467.1"/>
    <property type="match status" value="1"/>
</dbReference>
<dbReference type="Gene3D" id="3.30.565.10">
    <property type="entry name" value="Histidine kinase-like ATPase, C-terminal domain"/>
    <property type="match status" value="1"/>
</dbReference>
<evidence type="ECO:0000256" key="11">
    <source>
        <dbReference type="ARBA" id="ARBA00022840"/>
    </source>
</evidence>
<keyword evidence="6" id="KW-0597">Phosphoprotein</keyword>
<dbReference type="SMART" id="SM00304">
    <property type="entry name" value="HAMP"/>
    <property type="match status" value="1"/>
</dbReference>
<evidence type="ECO:0000259" key="18">
    <source>
        <dbReference type="PROSITE" id="PS50885"/>
    </source>
</evidence>
<keyword evidence="13" id="KW-0902">Two-component regulatory system</keyword>
<keyword evidence="12 16" id="KW-1133">Transmembrane helix</keyword>
<dbReference type="GO" id="GO:0005886">
    <property type="term" value="C:plasma membrane"/>
    <property type="evidence" value="ECO:0007669"/>
    <property type="project" value="UniProtKB-SubCell"/>
</dbReference>
<keyword evidence="8 16" id="KW-0812">Transmembrane</keyword>
<name>A0A3N1NUK1_9GAMM</name>
<dbReference type="GO" id="GO:0000155">
    <property type="term" value="F:phosphorelay sensor kinase activity"/>
    <property type="evidence" value="ECO:0007669"/>
    <property type="project" value="InterPro"/>
</dbReference>
<protein>
    <recommendedName>
        <fullName evidence="15">Sensor histidine kinase EnvZ</fullName>
        <ecNumber evidence="3">2.7.13.3</ecNumber>
    </recommendedName>
</protein>
<evidence type="ECO:0000259" key="17">
    <source>
        <dbReference type="PROSITE" id="PS50109"/>
    </source>
</evidence>
<dbReference type="InterPro" id="IPR036097">
    <property type="entry name" value="HisK_dim/P_sf"/>
</dbReference>
<evidence type="ECO:0000256" key="12">
    <source>
        <dbReference type="ARBA" id="ARBA00022989"/>
    </source>
</evidence>
<evidence type="ECO:0000256" key="4">
    <source>
        <dbReference type="ARBA" id="ARBA00022475"/>
    </source>
</evidence>
<evidence type="ECO:0000256" key="5">
    <source>
        <dbReference type="ARBA" id="ARBA00022519"/>
    </source>
</evidence>
<reference evidence="19 20" key="1">
    <citation type="submission" date="2018-11" db="EMBL/GenBank/DDBJ databases">
        <title>Genomic Encyclopedia of Type Strains, Phase IV (KMG-IV): sequencing the most valuable type-strain genomes for metagenomic binning, comparative biology and taxonomic classification.</title>
        <authorList>
            <person name="Goeker M."/>
        </authorList>
    </citation>
    <scope>NUCLEOTIDE SEQUENCE [LARGE SCALE GENOMIC DNA]</scope>
    <source>
        <strain evidence="19 20">DSM 21945</strain>
    </source>
</reference>
<dbReference type="RefSeq" id="WP_123422626.1">
    <property type="nucleotide sequence ID" value="NZ_RJUL01000013.1"/>
</dbReference>
<evidence type="ECO:0000256" key="16">
    <source>
        <dbReference type="SAM" id="Phobius"/>
    </source>
</evidence>
<dbReference type="SUPFAM" id="SSF47384">
    <property type="entry name" value="Homodimeric domain of signal transducing histidine kinase"/>
    <property type="match status" value="1"/>
</dbReference>
<dbReference type="PANTHER" id="PTHR44936">
    <property type="entry name" value="SENSOR PROTEIN CREC"/>
    <property type="match status" value="1"/>
</dbReference>
<dbReference type="PANTHER" id="PTHR44936:SF5">
    <property type="entry name" value="SENSOR HISTIDINE KINASE ENVZ"/>
    <property type="match status" value="1"/>
</dbReference>
<keyword evidence="5" id="KW-0997">Cell inner membrane</keyword>
<evidence type="ECO:0000256" key="14">
    <source>
        <dbReference type="ARBA" id="ARBA00023136"/>
    </source>
</evidence>
<keyword evidence="10 19" id="KW-0418">Kinase</keyword>
<proteinExistence type="predicted"/>